<comment type="caution">
    <text evidence="14">The sequence shown here is derived from an EMBL/GenBank/DDBJ whole genome shotgun (WGS) entry which is preliminary data.</text>
</comment>
<evidence type="ECO:0000313" key="15">
    <source>
        <dbReference type="Proteomes" id="UP000177626"/>
    </source>
</evidence>
<evidence type="ECO:0000256" key="7">
    <source>
        <dbReference type="ARBA" id="ARBA00022989"/>
    </source>
</evidence>
<keyword evidence="6 11" id="KW-0812">Transmembrane</keyword>
<keyword evidence="4 10" id="KW-1003">Cell membrane</keyword>
<reference evidence="14 15" key="1">
    <citation type="journal article" date="2016" name="Nat. Commun.">
        <title>Thousands of microbial genomes shed light on interconnected biogeochemical processes in an aquifer system.</title>
        <authorList>
            <person name="Anantharaman K."/>
            <person name="Brown C.T."/>
            <person name="Hug L.A."/>
            <person name="Sharon I."/>
            <person name="Castelle C.J."/>
            <person name="Probst A.J."/>
            <person name="Thomas B.C."/>
            <person name="Singh A."/>
            <person name="Wilkins M.J."/>
            <person name="Karaoz U."/>
            <person name="Brodie E.L."/>
            <person name="Williams K.H."/>
            <person name="Hubbard S.S."/>
            <person name="Banfield J.F."/>
        </authorList>
    </citation>
    <scope>NUCLEOTIDE SEQUENCE [LARGE SCALE GENOMIC DNA]</scope>
</reference>
<comment type="similarity">
    <text evidence="2 10">Belongs to the ABC-4 integral membrane protein family. FtsX subfamily.</text>
</comment>
<gene>
    <name evidence="14" type="ORF">A2406_04370</name>
</gene>
<feature type="transmembrane region" description="Helical" evidence="11">
    <location>
        <begin position="232"/>
        <end position="249"/>
    </location>
</feature>
<feature type="transmembrane region" description="Helical" evidence="11">
    <location>
        <begin position="178"/>
        <end position="198"/>
    </location>
</feature>
<organism evidence="14 15">
    <name type="scientific">Candidatus Komeilibacteria bacterium RIFOXYC1_FULL_37_11</name>
    <dbReference type="NCBI Taxonomy" id="1798555"/>
    <lineage>
        <taxon>Bacteria</taxon>
        <taxon>Candidatus Komeiliibacteriota</taxon>
    </lineage>
</organism>
<feature type="domain" description="ABC3 transporter permease C-terminal" evidence="12">
    <location>
        <begin position="182"/>
        <end position="297"/>
    </location>
</feature>
<evidence type="ECO:0000259" key="12">
    <source>
        <dbReference type="Pfam" id="PF02687"/>
    </source>
</evidence>
<dbReference type="GO" id="GO:0051301">
    <property type="term" value="P:cell division"/>
    <property type="evidence" value="ECO:0007669"/>
    <property type="project" value="UniProtKB-KW"/>
</dbReference>
<keyword evidence="8 10" id="KW-0472">Membrane</keyword>
<dbReference type="GO" id="GO:0032153">
    <property type="term" value="C:cell division site"/>
    <property type="evidence" value="ECO:0007669"/>
    <property type="project" value="TreeGrafter"/>
</dbReference>
<keyword evidence="7 11" id="KW-1133">Transmembrane helix</keyword>
<dbReference type="GO" id="GO:0005886">
    <property type="term" value="C:plasma membrane"/>
    <property type="evidence" value="ECO:0007669"/>
    <property type="project" value="UniProtKB-SubCell"/>
</dbReference>
<accession>A0A1G2BXA3</accession>
<dbReference type="InterPro" id="IPR004513">
    <property type="entry name" value="FtsX"/>
</dbReference>
<evidence type="ECO:0000313" key="14">
    <source>
        <dbReference type="EMBL" id="OGY93775.1"/>
    </source>
</evidence>
<evidence type="ECO:0000256" key="2">
    <source>
        <dbReference type="ARBA" id="ARBA00007379"/>
    </source>
</evidence>
<evidence type="ECO:0000256" key="8">
    <source>
        <dbReference type="ARBA" id="ARBA00023136"/>
    </source>
</evidence>
<proteinExistence type="inferred from homology"/>
<evidence type="ECO:0000259" key="13">
    <source>
        <dbReference type="Pfam" id="PF18075"/>
    </source>
</evidence>
<evidence type="ECO:0000256" key="1">
    <source>
        <dbReference type="ARBA" id="ARBA00004651"/>
    </source>
</evidence>
<dbReference type="Pfam" id="PF02687">
    <property type="entry name" value="FtsX"/>
    <property type="match status" value="1"/>
</dbReference>
<dbReference type="PANTHER" id="PTHR47755">
    <property type="entry name" value="CELL DIVISION PROTEIN FTSX"/>
    <property type="match status" value="1"/>
</dbReference>
<dbReference type="Proteomes" id="UP000177626">
    <property type="component" value="Unassembled WGS sequence"/>
</dbReference>
<protein>
    <recommendedName>
        <fullName evidence="3 10">Cell division protein FtsX</fullName>
    </recommendedName>
</protein>
<evidence type="ECO:0000256" key="5">
    <source>
        <dbReference type="ARBA" id="ARBA00022618"/>
    </source>
</evidence>
<dbReference type="InterPro" id="IPR003838">
    <property type="entry name" value="ABC3_permease_C"/>
</dbReference>
<comment type="subcellular location">
    <subcellularLocation>
        <location evidence="1">Cell membrane</location>
        <topology evidence="1">Multi-pass membrane protein</topology>
    </subcellularLocation>
</comment>
<evidence type="ECO:0000256" key="9">
    <source>
        <dbReference type="ARBA" id="ARBA00023306"/>
    </source>
</evidence>
<keyword evidence="5 10" id="KW-0132">Cell division</keyword>
<dbReference type="AlphaFoldDB" id="A0A1G2BXA3"/>
<evidence type="ECO:0000256" key="4">
    <source>
        <dbReference type="ARBA" id="ARBA00022475"/>
    </source>
</evidence>
<evidence type="ECO:0000256" key="11">
    <source>
        <dbReference type="SAM" id="Phobius"/>
    </source>
</evidence>
<dbReference type="PANTHER" id="PTHR47755:SF1">
    <property type="entry name" value="CELL DIVISION PROTEIN FTSX"/>
    <property type="match status" value="1"/>
</dbReference>
<dbReference type="InterPro" id="IPR040690">
    <property type="entry name" value="FtsX_ECD"/>
</dbReference>
<keyword evidence="9 10" id="KW-0131">Cell cycle</keyword>
<dbReference type="EMBL" id="MHKQ01000017">
    <property type="protein sequence ID" value="OGY93775.1"/>
    <property type="molecule type" value="Genomic_DNA"/>
</dbReference>
<evidence type="ECO:0000256" key="10">
    <source>
        <dbReference type="PIRNR" id="PIRNR003097"/>
    </source>
</evidence>
<feature type="transmembrane region" description="Helical" evidence="11">
    <location>
        <begin position="20"/>
        <end position="42"/>
    </location>
</feature>
<dbReference type="Pfam" id="PF18075">
    <property type="entry name" value="FtsX_ECD"/>
    <property type="match status" value="1"/>
</dbReference>
<dbReference type="PIRSF" id="PIRSF003097">
    <property type="entry name" value="FtsX"/>
    <property type="match status" value="1"/>
</dbReference>
<feature type="transmembrane region" description="Helical" evidence="11">
    <location>
        <begin position="279"/>
        <end position="299"/>
    </location>
</feature>
<evidence type="ECO:0000256" key="6">
    <source>
        <dbReference type="ARBA" id="ARBA00022692"/>
    </source>
</evidence>
<evidence type="ECO:0000256" key="3">
    <source>
        <dbReference type="ARBA" id="ARBA00021907"/>
    </source>
</evidence>
<sequence>MITLLRIFKFALQGFFRNFWLSLVTITMMLMAVVSVTLLMAMDYIRETTIQSVENQIDILVEIKPESSREQVENFVLEVDDLEEVAEIAIISPEQNKEIFLQNNTDERIKEVLNIYEEDENPFSYSLAIKAYKLSQYANIINFVNQEKYANLVENSDVDTHEEIIGKINSIADFLNKYSWYITGIFLLISVVVIFNTIRISIYSRRDEIIIMKLVGAGNAFVRLPFVLESTFYALAAVLIVIALAYPLINFIQPSLNGYFQGSQVIDLAGYFGNNFVSIFVYQFFVLAFLNVVSTIIAVRRYLQV</sequence>
<feature type="domain" description="FtsX extracellular" evidence="13">
    <location>
        <begin position="59"/>
        <end position="146"/>
    </location>
</feature>
<name>A0A1G2BXA3_9BACT</name>